<dbReference type="AlphaFoldDB" id="A0A0Q3H570"/>
<evidence type="ECO:0000313" key="1">
    <source>
        <dbReference type="EMBL" id="KQK17621.1"/>
    </source>
</evidence>
<dbReference type="Proteomes" id="UP000008810">
    <property type="component" value="Chromosome 1"/>
</dbReference>
<evidence type="ECO:0000313" key="3">
    <source>
        <dbReference type="Proteomes" id="UP000008810"/>
    </source>
</evidence>
<reference evidence="1 2" key="1">
    <citation type="journal article" date="2010" name="Nature">
        <title>Genome sequencing and analysis of the model grass Brachypodium distachyon.</title>
        <authorList>
            <consortium name="International Brachypodium Initiative"/>
        </authorList>
    </citation>
    <scope>NUCLEOTIDE SEQUENCE [LARGE SCALE GENOMIC DNA]</scope>
    <source>
        <strain evidence="1 2">Bd21</strain>
    </source>
</reference>
<keyword evidence="3" id="KW-1185">Reference proteome</keyword>
<proteinExistence type="predicted"/>
<reference evidence="2" key="3">
    <citation type="submission" date="2018-08" db="UniProtKB">
        <authorList>
            <consortium name="EnsemblPlants"/>
        </authorList>
    </citation>
    <scope>IDENTIFICATION</scope>
    <source>
        <strain evidence="2">cv. Bd21</strain>
    </source>
</reference>
<sequence length="122" mass="13857">MLIHRTSRGKSGRRVRRCRGVRVGLLLRLRLRLSGLVGMLSRSVEELRCGRPTTISCPMPRVRRPAMMSSHVGCRRGRPMPTERNQSSFYTEAITDCLEFIKARSSYQLPAVKDEKIVTSLA</sequence>
<dbReference type="InParanoid" id="A0A0Q3H570"/>
<dbReference type="EMBL" id="CM000880">
    <property type="protein sequence ID" value="KQK17621.1"/>
    <property type="molecule type" value="Genomic_DNA"/>
</dbReference>
<dbReference type="Gramene" id="KQK17621">
    <property type="protein sequence ID" value="KQK17621"/>
    <property type="gene ID" value="BRADI_1g35715v3"/>
</dbReference>
<gene>
    <name evidence="1" type="ORF">BRADI_1g35715v3</name>
</gene>
<name>A0A0Q3H570_BRADI</name>
<dbReference type="EnsemblPlants" id="KQK17621">
    <property type="protein sequence ID" value="KQK17621"/>
    <property type="gene ID" value="BRADI_1g35715v3"/>
</dbReference>
<accession>A0A0Q3H570</accession>
<dbReference type="PANTHER" id="PTHR34996">
    <property type="entry name" value="OS06G0327400 PROTEIN"/>
    <property type="match status" value="1"/>
</dbReference>
<dbReference type="PANTHER" id="PTHR34996:SF7">
    <property type="match status" value="1"/>
</dbReference>
<protein>
    <submittedName>
        <fullName evidence="1 2">Uncharacterized protein</fullName>
    </submittedName>
</protein>
<organism evidence="1">
    <name type="scientific">Brachypodium distachyon</name>
    <name type="common">Purple false brome</name>
    <name type="synonym">Trachynia distachya</name>
    <dbReference type="NCBI Taxonomy" id="15368"/>
    <lineage>
        <taxon>Eukaryota</taxon>
        <taxon>Viridiplantae</taxon>
        <taxon>Streptophyta</taxon>
        <taxon>Embryophyta</taxon>
        <taxon>Tracheophyta</taxon>
        <taxon>Spermatophyta</taxon>
        <taxon>Magnoliopsida</taxon>
        <taxon>Liliopsida</taxon>
        <taxon>Poales</taxon>
        <taxon>Poaceae</taxon>
        <taxon>BOP clade</taxon>
        <taxon>Pooideae</taxon>
        <taxon>Stipodae</taxon>
        <taxon>Brachypodieae</taxon>
        <taxon>Brachypodium</taxon>
    </lineage>
</organism>
<evidence type="ECO:0000313" key="2">
    <source>
        <dbReference type="EnsemblPlants" id="KQK17621"/>
    </source>
</evidence>
<reference evidence="1" key="2">
    <citation type="submission" date="2017-06" db="EMBL/GenBank/DDBJ databases">
        <title>WGS assembly of Brachypodium distachyon.</title>
        <authorList>
            <consortium name="The International Brachypodium Initiative"/>
            <person name="Lucas S."/>
            <person name="Harmon-Smith M."/>
            <person name="Lail K."/>
            <person name="Tice H."/>
            <person name="Grimwood J."/>
            <person name="Bruce D."/>
            <person name="Barry K."/>
            <person name="Shu S."/>
            <person name="Lindquist E."/>
            <person name="Wang M."/>
            <person name="Pitluck S."/>
            <person name="Vogel J.P."/>
            <person name="Garvin D.F."/>
            <person name="Mockler T.C."/>
            <person name="Schmutz J."/>
            <person name="Rokhsar D."/>
            <person name="Bevan M.W."/>
        </authorList>
    </citation>
    <scope>NUCLEOTIDE SEQUENCE</scope>
    <source>
        <strain evidence="1">Bd21</strain>
    </source>
</reference>
<dbReference type="OrthoDB" id="689387at2759"/>